<protein>
    <recommendedName>
        <fullName evidence="2">N-acetyltransferase domain-containing protein</fullName>
    </recommendedName>
</protein>
<evidence type="ECO:0000313" key="3">
    <source>
        <dbReference type="EMBL" id="KAJ3114092.1"/>
    </source>
</evidence>
<gene>
    <name evidence="3" type="ORF">HK100_001770</name>
</gene>
<dbReference type="Proteomes" id="UP001211907">
    <property type="component" value="Unassembled WGS sequence"/>
</dbReference>
<accession>A0AAD5XFX4</accession>
<proteinExistence type="predicted"/>
<keyword evidence="4" id="KW-1185">Reference proteome</keyword>
<dbReference type="Gene3D" id="3.40.630.30">
    <property type="match status" value="1"/>
</dbReference>
<name>A0AAD5XFX4_9FUNG</name>
<dbReference type="GO" id="GO:0016747">
    <property type="term" value="F:acyltransferase activity, transferring groups other than amino-acyl groups"/>
    <property type="evidence" value="ECO:0007669"/>
    <property type="project" value="InterPro"/>
</dbReference>
<dbReference type="SUPFAM" id="SSF55729">
    <property type="entry name" value="Acyl-CoA N-acyltransferases (Nat)"/>
    <property type="match status" value="1"/>
</dbReference>
<organism evidence="3 4">
    <name type="scientific">Physocladia obscura</name>
    <dbReference type="NCBI Taxonomy" id="109957"/>
    <lineage>
        <taxon>Eukaryota</taxon>
        <taxon>Fungi</taxon>
        <taxon>Fungi incertae sedis</taxon>
        <taxon>Chytridiomycota</taxon>
        <taxon>Chytridiomycota incertae sedis</taxon>
        <taxon>Chytridiomycetes</taxon>
        <taxon>Chytridiales</taxon>
        <taxon>Chytriomycetaceae</taxon>
        <taxon>Physocladia</taxon>
    </lineage>
</organism>
<feature type="region of interest" description="Disordered" evidence="1">
    <location>
        <begin position="28"/>
        <end position="50"/>
    </location>
</feature>
<evidence type="ECO:0000313" key="4">
    <source>
        <dbReference type="Proteomes" id="UP001211907"/>
    </source>
</evidence>
<sequence>MLAYAARKTVQVKMSLLTAFENVMLPVSRGTTPEPGATSHPVPPDAKQNQTTITAPTDYEIRALVAAEIPAFLDHLDTVFHVPKPNGSMGAARELFADHWEGDPARDPAGVMVAVHATQIVSSVRVYNRAIHIDYSRAAHPTGGIGDVATNLNHRGKSLAKKLMRMADDYMHDARGYDFGVLHAAPLAAPIYASIGWKGVNMSETALFTSLKHVVVDSAEDAATAITSVRDIVFARGGADLTLVKLLHCLVAPSILGTFARTDDEYWIRYIGQSNDSRRNVVRLLYTPDGKHTDALQVGDCVGYIIAEVLKFDLEGLEKAKIADAAVAVSVTIKEIFVGKVASLQENGHVKSIAAQNPAEFNTSISVLIAESIKKLLSTLPFSDIATQRVKLIVPTALLPDEVLDAANLVWANEREKSNETAWMFKVFVPFSIATANGSSVQIFNNDDLVQILGPVISEGRFFAGCDGVALKPGAEVFGFLKTDAF</sequence>
<evidence type="ECO:0000256" key="1">
    <source>
        <dbReference type="SAM" id="MobiDB-lite"/>
    </source>
</evidence>
<dbReference type="PROSITE" id="PS51186">
    <property type="entry name" value="GNAT"/>
    <property type="match status" value="1"/>
</dbReference>
<evidence type="ECO:0000259" key="2">
    <source>
        <dbReference type="PROSITE" id="PS51186"/>
    </source>
</evidence>
<comment type="caution">
    <text evidence="3">The sequence shown here is derived from an EMBL/GenBank/DDBJ whole genome shotgun (WGS) entry which is preliminary data.</text>
</comment>
<reference evidence="3" key="1">
    <citation type="submission" date="2020-05" db="EMBL/GenBank/DDBJ databases">
        <title>Phylogenomic resolution of chytrid fungi.</title>
        <authorList>
            <person name="Stajich J.E."/>
            <person name="Amses K."/>
            <person name="Simmons R."/>
            <person name="Seto K."/>
            <person name="Myers J."/>
            <person name="Bonds A."/>
            <person name="Quandt C.A."/>
            <person name="Barry K."/>
            <person name="Liu P."/>
            <person name="Grigoriev I."/>
            <person name="Longcore J.E."/>
            <person name="James T.Y."/>
        </authorList>
    </citation>
    <scope>NUCLEOTIDE SEQUENCE</scope>
    <source>
        <strain evidence="3">JEL0513</strain>
    </source>
</reference>
<feature type="domain" description="N-acetyltransferase" evidence="2">
    <location>
        <begin position="59"/>
        <end position="221"/>
    </location>
</feature>
<dbReference type="EMBL" id="JADGJH010001396">
    <property type="protein sequence ID" value="KAJ3114092.1"/>
    <property type="molecule type" value="Genomic_DNA"/>
</dbReference>
<dbReference type="InterPro" id="IPR000182">
    <property type="entry name" value="GNAT_dom"/>
</dbReference>
<dbReference type="InterPro" id="IPR016181">
    <property type="entry name" value="Acyl_CoA_acyltransferase"/>
</dbReference>
<dbReference type="Pfam" id="PF13527">
    <property type="entry name" value="Acetyltransf_9"/>
    <property type="match status" value="1"/>
</dbReference>
<dbReference type="AlphaFoldDB" id="A0AAD5XFX4"/>